<feature type="transmembrane region" description="Helical" evidence="7">
    <location>
        <begin position="375"/>
        <end position="394"/>
    </location>
</feature>
<keyword evidence="2" id="KW-0813">Transport</keyword>
<comment type="subcellular location">
    <subcellularLocation>
        <location evidence="1">Cell membrane</location>
        <topology evidence="1">Multi-pass membrane protein</topology>
    </subcellularLocation>
</comment>
<dbReference type="AlphaFoldDB" id="A0A9X0UD77"/>
<feature type="transmembrane region" description="Helical" evidence="7">
    <location>
        <begin position="291"/>
        <end position="309"/>
    </location>
</feature>
<evidence type="ECO:0000256" key="3">
    <source>
        <dbReference type="ARBA" id="ARBA00022475"/>
    </source>
</evidence>
<feature type="transmembrane region" description="Helical" evidence="7">
    <location>
        <begin position="162"/>
        <end position="187"/>
    </location>
</feature>
<keyword evidence="3" id="KW-1003">Cell membrane</keyword>
<feature type="transmembrane region" description="Helical" evidence="7">
    <location>
        <begin position="20"/>
        <end position="43"/>
    </location>
</feature>
<dbReference type="InterPro" id="IPR010290">
    <property type="entry name" value="TM_effector"/>
</dbReference>
<dbReference type="EMBL" id="JACOMF010000012">
    <property type="protein sequence ID" value="MBC4016104.1"/>
    <property type="molecule type" value="Genomic_DNA"/>
</dbReference>
<dbReference type="InterPro" id="IPR036259">
    <property type="entry name" value="MFS_trans_sf"/>
</dbReference>
<evidence type="ECO:0000256" key="6">
    <source>
        <dbReference type="ARBA" id="ARBA00023136"/>
    </source>
</evidence>
<evidence type="ECO:0000256" key="5">
    <source>
        <dbReference type="ARBA" id="ARBA00022989"/>
    </source>
</evidence>
<evidence type="ECO:0000256" key="1">
    <source>
        <dbReference type="ARBA" id="ARBA00004651"/>
    </source>
</evidence>
<keyword evidence="9" id="KW-1185">Reference proteome</keyword>
<evidence type="ECO:0000256" key="4">
    <source>
        <dbReference type="ARBA" id="ARBA00022692"/>
    </source>
</evidence>
<dbReference type="GO" id="GO:0005886">
    <property type="term" value="C:plasma membrane"/>
    <property type="evidence" value="ECO:0007669"/>
    <property type="project" value="UniProtKB-SubCell"/>
</dbReference>
<feature type="transmembrane region" description="Helical" evidence="7">
    <location>
        <begin position="349"/>
        <end position="369"/>
    </location>
</feature>
<gene>
    <name evidence="8" type="ORF">H7965_12295</name>
</gene>
<evidence type="ECO:0000313" key="9">
    <source>
        <dbReference type="Proteomes" id="UP000600101"/>
    </source>
</evidence>
<feature type="transmembrane region" description="Helical" evidence="7">
    <location>
        <begin position="82"/>
        <end position="109"/>
    </location>
</feature>
<accession>A0A9X0UD77</accession>
<keyword evidence="5 7" id="KW-1133">Transmembrane helix</keyword>
<dbReference type="PANTHER" id="PTHR23513">
    <property type="entry name" value="INTEGRAL MEMBRANE EFFLUX PROTEIN-RELATED"/>
    <property type="match status" value="1"/>
</dbReference>
<comment type="caution">
    <text evidence="8">The sequence shown here is derived from an EMBL/GenBank/DDBJ whole genome shotgun (WGS) entry which is preliminary data.</text>
</comment>
<reference evidence="8" key="1">
    <citation type="submission" date="2020-08" db="EMBL/GenBank/DDBJ databases">
        <authorList>
            <person name="Hu Y."/>
            <person name="Nguyen S.V."/>
            <person name="Li F."/>
            <person name="Fanning S."/>
        </authorList>
    </citation>
    <scope>NUCLEOTIDE SEQUENCE</scope>
    <source>
        <strain evidence="8">SYSU D8009</strain>
    </source>
</reference>
<evidence type="ECO:0000256" key="7">
    <source>
        <dbReference type="SAM" id="Phobius"/>
    </source>
</evidence>
<dbReference type="Proteomes" id="UP000600101">
    <property type="component" value="Unassembled WGS sequence"/>
</dbReference>
<feature type="transmembrane region" description="Helical" evidence="7">
    <location>
        <begin position="49"/>
        <end position="70"/>
    </location>
</feature>
<evidence type="ECO:0000256" key="2">
    <source>
        <dbReference type="ARBA" id="ARBA00022448"/>
    </source>
</evidence>
<dbReference type="Gene3D" id="1.20.1250.20">
    <property type="entry name" value="MFS general substrate transporter like domains"/>
    <property type="match status" value="2"/>
</dbReference>
<feature type="transmembrane region" description="Helical" evidence="7">
    <location>
        <begin position="315"/>
        <end position="340"/>
    </location>
</feature>
<keyword evidence="4 7" id="KW-0812">Transmembrane</keyword>
<protein>
    <submittedName>
        <fullName evidence="8">MFS transporter</fullName>
    </submittedName>
</protein>
<dbReference type="SUPFAM" id="SSF103473">
    <property type="entry name" value="MFS general substrate transporter"/>
    <property type="match status" value="1"/>
</dbReference>
<organism evidence="8 9">
    <name type="scientific">Siccirubricoccus deserti</name>
    <dbReference type="NCBI Taxonomy" id="2013562"/>
    <lineage>
        <taxon>Bacteria</taxon>
        <taxon>Pseudomonadati</taxon>
        <taxon>Pseudomonadota</taxon>
        <taxon>Alphaproteobacteria</taxon>
        <taxon>Acetobacterales</taxon>
        <taxon>Roseomonadaceae</taxon>
        <taxon>Siccirubricoccus</taxon>
    </lineage>
</organism>
<name>A0A9X0UD77_9PROT</name>
<feature type="transmembrane region" description="Helical" evidence="7">
    <location>
        <begin position="229"/>
        <end position="249"/>
    </location>
</feature>
<dbReference type="RefSeq" id="WP_186770876.1">
    <property type="nucleotide sequence ID" value="NZ_JACOMF010000012.1"/>
</dbReference>
<feature type="transmembrane region" description="Helical" evidence="7">
    <location>
        <begin position="261"/>
        <end position="284"/>
    </location>
</feature>
<dbReference type="CDD" id="cd06173">
    <property type="entry name" value="MFS_MefA_like"/>
    <property type="match status" value="1"/>
</dbReference>
<dbReference type="PANTHER" id="PTHR23513:SF6">
    <property type="entry name" value="MAJOR FACILITATOR SUPERFAMILY ASSOCIATED DOMAIN-CONTAINING PROTEIN"/>
    <property type="match status" value="1"/>
</dbReference>
<sequence length="401" mass="42081">MDASAAPMPRLFAVADFRRLWTVGLIVFVVRWLEMLAVSLFVYQATGSAFLVTMMTLLRILPMGLFGAIMGALAERVEARSALVCIVLGSLGTSLVLALLAHAGVLAVWHLGVASFVNGLAWAADNPVRRLMIGHVVGPARMGRAMSADVGSNNASRMFGPIASGVIFATVGIEGTFALSVLLYLVALQAALGLRYRSGVQPAAAEGVLARIAEGVAAVRRDKRLQGTLAITVIFNIWGWPFTSLVPVVAQDHLRLGPEAIGLLASMDGVGAFFGALAMAAWATPSNYGRCYIGGLVLYLLMIPLFALAPHPLAAGAALLLNGFGQAGFSVMQATLVYLLSPPELRSRVLGILSVCIGVGPIGFLHLGLLADAIGAQWACVVSALEGLLALALTRRLWSKV</sequence>
<dbReference type="Pfam" id="PF05977">
    <property type="entry name" value="MFS_3"/>
    <property type="match status" value="1"/>
</dbReference>
<evidence type="ECO:0000313" key="8">
    <source>
        <dbReference type="EMBL" id="MBC4016104.1"/>
    </source>
</evidence>
<proteinExistence type="predicted"/>
<keyword evidence="6 7" id="KW-0472">Membrane</keyword>